<comment type="caution">
    <text evidence="3">The sequence shown here is derived from an EMBL/GenBank/DDBJ whole genome shotgun (WGS) entry which is preliminary data.</text>
</comment>
<keyword evidence="2" id="KW-1133">Transmembrane helix</keyword>
<feature type="transmembrane region" description="Helical" evidence="2">
    <location>
        <begin position="47"/>
        <end position="65"/>
    </location>
</feature>
<dbReference type="RefSeq" id="WP_223629475.1">
    <property type="nucleotide sequence ID" value="NZ_JAIQDJ010000007.1"/>
</dbReference>
<accession>A0ABS7TG01</accession>
<gene>
    <name evidence="3" type="ORF">K7B09_10730</name>
</gene>
<keyword evidence="4" id="KW-1185">Reference proteome</keyword>
<evidence type="ECO:0000256" key="1">
    <source>
        <dbReference type="SAM" id="MobiDB-lite"/>
    </source>
</evidence>
<feature type="region of interest" description="Disordered" evidence="1">
    <location>
        <begin position="686"/>
        <end position="714"/>
    </location>
</feature>
<dbReference type="Proteomes" id="UP001430290">
    <property type="component" value="Unassembled WGS sequence"/>
</dbReference>
<protein>
    <submittedName>
        <fullName evidence="3">DUF4175 domain-containing protein</fullName>
    </submittedName>
</protein>
<proteinExistence type="predicted"/>
<name>A0ABS7TG01_9GAMM</name>
<sequence>MSRSLLPANAWRAARLQNIGIWLGYLVPWCTAACTMAWHLLGPRLALFLGGFALLASAVIGWWLWHKHDIHWLIRNLNSHRSDMEDSADLLLSNDALNPLQRLQQQRLVQRLQDYPVDLRKPWPMASLLGSAAIALVFIITVAKWPADLPNDKATAQPAVQHSTEGPLLQDINLQITPPGYTGLPIRSVQTLTLKVPVGSIVQWSLHFSHAPTKVALVLLDGREIPLQPNGAAWVARLTLPAPTLYRLQVDGKFPDAGKLHRIDVVADLAPQVNVLQPAHSPSLATVGQPDWDVSFDARDDYGVLAQASLRITLAQGSGESIAFHEQRLVLTGQGGAQHRRFAHRLDLAALGMAEGDDLIVQLEVSDNRRPQPQLTRSPSVILRMSRKPEMESAGIEGVVRRVLPAYFRSQRQIILDAEALQKKRRMLASELFLKQSDAIGVDQRILRLRYGQFLGEEAEGGPKLSPTADAAQDQHVPVDDDHGHETPNPPAPVFGQIDHLLENFGHTHDIAEAATLLDPETRAILKQALDQMWQSELQLRQGQPDRALPFAYKALGYIKQVQQADRIFLARVGPQLPPIDESRRMGGKRDGIASRADALQTATTEASAISALWQALAAPSPSPSPSPSSSPALPLQAFDTWLHSHPPQQDDLLSLQVALDAVRRDPACSGCRSELQRQLWPLLPLPPAQPMRREPATPQGQRYLDALQAEAVQ</sequence>
<feature type="region of interest" description="Disordered" evidence="1">
    <location>
        <begin position="459"/>
        <end position="488"/>
    </location>
</feature>
<keyword evidence="2" id="KW-0472">Membrane</keyword>
<keyword evidence="2" id="KW-0812">Transmembrane</keyword>
<organism evidence="3 4">
    <name type="scientific">Thermomonas beijingensis</name>
    <dbReference type="NCBI Taxonomy" id="2872701"/>
    <lineage>
        <taxon>Bacteria</taxon>
        <taxon>Pseudomonadati</taxon>
        <taxon>Pseudomonadota</taxon>
        <taxon>Gammaproteobacteria</taxon>
        <taxon>Lysobacterales</taxon>
        <taxon>Lysobacteraceae</taxon>
        <taxon>Thermomonas</taxon>
    </lineage>
</organism>
<feature type="transmembrane region" description="Helical" evidence="2">
    <location>
        <begin position="21"/>
        <end position="41"/>
    </location>
</feature>
<feature type="transmembrane region" description="Helical" evidence="2">
    <location>
        <begin position="128"/>
        <end position="147"/>
    </location>
</feature>
<evidence type="ECO:0000256" key="2">
    <source>
        <dbReference type="SAM" id="Phobius"/>
    </source>
</evidence>
<evidence type="ECO:0000313" key="3">
    <source>
        <dbReference type="EMBL" id="MBZ4186794.1"/>
    </source>
</evidence>
<feature type="compositionally biased region" description="Basic and acidic residues" evidence="1">
    <location>
        <begin position="477"/>
        <end position="486"/>
    </location>
</feature>
<evidence type="ECO:0000313" key="4">
    <source>
        <dbReference type="Proteomes" id="UP001430290"/>
    </source>
</evidence>
<dbReference type="EMBL" id="JAIQDJ010000007">
    <property type="protein sequence ID" value="MBZ4186794.1"/>
    <property type="molecule type" value="Genomic_DNA"/>
</dbReference>
<reference evidence="3" key="1">
    <citation type="submission" date="2021-09" db="EMBL/GenBank/DDBJ databases">
        <authorList>
            <person name="Wu T."/>
            <person name="Guo S.Z."/>
        </authorList>
    </citation>
    <scope>NUCLEOTIDE SEQUENCE</scope>
    <source>
        <strain evidence="3">RSS-23</strain>
    </source>
</reference>